<dbReference type="AlphaFoldDB" id="A0A4R8ZBQ4"/>
<evidence type="ECO:0000256" key="1">
    <source>
        <dbReference type="ARBA" id="ARBA00023125"/>
    </source>
</evidence>
<dbReference type="Gene3D" id="1.10.357.10">
    <property type="entry name" value="Tetracycline Repressor, domain 2"/>
    <property type="match status" value="1"/>
</dbReference>
<comment type="caution">
    <text evidence="5">The sequence shown here is derived from an EMBL/GenBank/DDBJ whole genome shotgun (WGS) entry which is preliminary data.</text>
</comment>
<accession>A0A4R8ZBQ4</accession>
<keyword evidence="6" id="KW-1185">Reference proteome</keyword>
<sequence length="203" mass="22798">MTDTPTPRTQVPVRPQTREDKHHETMLRVKQSAVSLVLEHGCDNVTVDMICSRSGISQRTFFNYFNTKNAAIIGTESSTIDEPRMMLPGFFDTGRPTCSRMPWWASHVSWPCNRFPLRPAGPRLPSTAKLRPEPAPARARLTDKWLVPWPSRSTEPSSCTLHAGPAQPGGADRCRGHCSWSDSRGNHFKRATRSLARCSGRMR</sequence>
<dbReference type="GO" id="GO:0003677">
    <property type="term" value="F:DNA binding"/>
    <property type="evidence" value="ECO:0007669"/>
    <property type="project" value="UniProtKB-UniRule"/>
</dbReference>
<dbReference type="InterPro" id="IPR001647">
    <property type="entry name" value="HTH_TetR"/>
</dbReference>
<dbReference type="Proteomes" id="UP000298424">
    <property type="component" value="Unassembled WGS sequence"/>
</dbReference>
<protein>
    <submittedName>
        <fullName evidence="5">TetR family transcriptional regulator</fullName>
    </submittedName>
</protein>
<dbReference type="InterPro" id="IPR009057">
    <property type="entry name" value="Homeodomain-like_sf"/>
</dbReference>
<evidence type="ECO:0000313" key="6">
    <source>
        <dbReference type="Proteomes" id="UP000298424"/>
    </source>
</evidence>
<organism evidence="5 6">
    <name type="scientific">Cryobacterium lyxosi</name>
    <dbReference type="NCBI Taxonomy" id="1259228"/>
    <lineage>
        <taxon>Bacteria</taxon>
        <taxon>Bacillati</taxon>
        <taxon>Actinomycetota</taxon>
        <taxon>Actinomycetes</taxon>
        <taxon>Micrococcales</taxon>
        <taxon>Microbacteriaceae</taxon>
        <taxon>Cryobacterium</taxon>
    </lineage>
</organism>
<dbReference type="PROSITE" id="PS50977">
    <property type="entry name" value="HTH_TETR_2"/>
    <property type="match status" value="1"/>
</dbReference>
<evidence type="ECO:0000313" key="5">
    <source>
        <dbReference type="EMBL" id="TFD23489.1"/>
    </source>
</evidence>
<proteinExistence type="predicted"/>
<feature type="DNA-binding region" description="H-T-H motif" evidence="2">
    <location>
        <begin position="46"/>
        <end position="65"/>
    </location>
</feature>
<name>A0A4R8ZBQ4_9MICO</name>
<feature type="region of interest" description="Disordered" evidence="3">
    <location>
        <begin position="1"/>
        <end position="25"/>
    </location>
</feature>
<feature type="compositionally biased region" description="Low complexity" evidence="3">
    <location>
        <begin position="1"/>
        <end position="15"/>
    </location>
</feature>
<reference evidence="5 6" key="1">
    <citation type="submission" date="2019-03" db="EMBL/GenBank/DDBJ databases">
        <title>Genomics of glacier-inhabiting Cryobacterium strains.</title>
        <authorList>
            <person name="Liu Q."/>
            <person name="Xin Y.-H."/>
        </authorList>
    </citation>
    <scope>NUCLEOTIDE SEQUENCE [LARGE SCALE GENOMIC DNA]</scope>
    <source>
        <strain evidence="5 6">TMT1-1</strain>
    </source>
</reference>
<feature type="compositionally biased region" description="Basic and acidic residues" evidence="3">
    <location>
        <begin position="16"/>
        <end position="25"/>
    </location>
</feature>
<dbReference type="Pfam" id="PF00440">
    <property type="entry name" value="TetR_N"/>
    <property type="match status" value="1"/>
</dbReference>
<keyword evidence="1 2" id="KW-0238">DNA-binding</keyword>
<dbReference type="SUPFAM" id="SSF46689">
    <property type="entry name" value="Homeodomain-like"/>
    <property type="match status" value="1"/>
</dbReference>
<dbReference type="OrthoDB" id="8688418at2"/>
<evidence type="ECO:0000256" key="3">
    <source>
        <dbReference type="SAM" id="MobiDB-lite"/>
    </source>
</evidence>
<feature type="domain" description="HTH tetR-type" evidence="4">
    <location>
        <begin position="23"/>
        <end position="83"/>
    </location>
</feature>
<evidence type="ECO:0000256" key="2">
    <source>
        <dbReference type="PROSITE-ProRule" id="PRU00335"/>
    </source>
</evidence>
<evidence type="ECO:0000259" key="4">
    <source>
        <dbReference type="PROSITE" id="PS50977"/>
    </source>
</evidence>
<gene>
    <name evidence="5" type="ORF">E3T27_14990</name>
</gene>
<dbReference type="EMBL" id="SOGT01000016">
    <property type="protein sequence ID" value="TFD23489.1"/>
    <property type="molecule type" value="Genomic_DNA"/>
</dbReference>